<dbReference type="VEuPathDB" id="FungiDB:F503_05922"/>
<evidence type="ECO:0000259" key="4">
    <source>
        <dbReference type="PROSITE" id="PS50048"/>
    </source>
</evidence>
<dbReference type="GO" id="GO:0005634">
    <property type="term" value="C:nucleus"/>
    <property type="evidence" value="ECO:0007669"/>
    <property type="project" value="UniProtKB-SubCell"/>
</dbReference>
<dbReference type="CDD" id="cd00067">
    <property type="entry name" value="GAL4"/>
    <property type="match status" value="1"/>
</dbReference>
<dbReference type="STRING" id="1262450.S3CD28"/>
<reference evidence="5 6" key="1">
    <citation type="journal article" date="2013" name="BMC Genomics">
        <title>The genome and transcriptome of the pine saprophyte Ophiostoma piceae, and a comparison with the bark beetle-associated pine pathogen Grosmannia clavigera.</title>
        <authorList>
            <person name="Haridas S."/>
            <person name="Wang Y."/>
            <person name="Lim L."/>
            <person name="Massoumi Alamouti S."/>
            <person name="Jackman S."/>
            <person name="Docking R."/>
            <person name="Robertson G."/>
            <person name="Birol I."/>
            <person name="Bohlmann J."/>
            <person name="Breuil C."/>
        </authorList>
    </citation>
    <scope>NUCLEOTIDE SEQUENCE [LARGE SCALE GENOMIC DNA]</scope>
    <source>
        <strain evidence="5 6">UAMH 11346</strain>
    </source>
</reference>
<dbReference type="EMBL" id="KE148146">
    <property type="protein sequence ID" value="EPE10827.1"/>
    <property type="molecule type" value="Genomic_DNA"/>
</dbReference>
<dbReference type="PROSITE" id="PS50048">
    <property type="entry name" value="ZN2_CY6_FUNGAL_2"/>
    <property type="match status" value="1"/>
</dbReference>
<feature type="coiled-coil region" evidence="3">
    <location>
        <begin position="80"/>
        <end position="107"/>
    </location>
</feature>
<comment type="subcellular location">
    <subcellularLocation>
        <location evidence="1">Nucleus</location>
    </subcellularLocation>
</comment>
<dbReference type="Pfam" id="PF00172">
    <property type="entry name" value="Zn_clus"/>
    <property type="match status" value="1"/>
</dbReference>
<dbReference type="SMART" id="SM00066">
    <property type="entry name" value="GAL4"/>
    <property type="match status" value="1"/>
</dbReference>
<dbReference type="HOGENOM" id="CLU_013260_1_0_1"/>
<dbReference type="eggNOG" id="ENOG502SJ9D">
    <property type="taxonomic scope" value="Eukaryota"/>
</dbReference>
<gene>
    <name evidence="5" type="ORF">F503_05922</name>
</gene>
<evidence type="ECO:0000313" key="6">
    <source>
        <dbReference type="Proteomes" id="UP000016923"/>
    </source>
</evidence>
<keyword evidence="3" id="KW-0175">Coiled coil</keyword>
<evidence type="ECO:0000313" key="5">
    <source>
        <dbReference type="EMBL" id="EPE10827.1"/>
    </source>
</evidence>
<name>S3CD28_OPHP1</name>
<evidence type="ECO:0000256" key="2">
    <source>
        <dbReference type="ARBA" id="ARBA00023242"/>
    </source>
</evidence>
<dbReference type="PANTHER" id="PTHR31001:SF90">
    <property type="entry name" value="CENTROMERE DNA-BINDING PROTEIN COMPLEX CBF3 SUBUNIT B"/>
    <property type="match status" value="1"/>
</dbReference>
<dbReference type="SUPFAM" id="SSF57701">
    <property type="entry name" value="Zn2/Cys6 DNA-binding domain"/>
    <property type="match status" value="1"/>
</dbReference>
<dbReference type="InterPro" id="IPR001138">
    <property type="entry name" value="Zn2Cys6_DnaBD"/>
</dbReference>
<dbReference type="InterPro" id="IPR050613">
    <property type="entry name" value="Sec_Metabolite_Reg"/>
</dbReference>
<keyword evidence="6" id="KW-1185">Reference proteome</keyword>
<dbReference type="AlphaFoldDB" id="S3CD28"/>
<feature type="domain" description="Zn(2)-C6 fungal-type" evidence="4">
    <location>
        <begin position="12"/>
        <end position="41"/>
    </location>
</feature>
<proteinExistence type="predicted"/>
<evidence type="ECO:0000256" key="1">
    <source>
        <dbReference type="ARBA" id="ARBA00004123"/>
    </source>
</evidence>
<protein>
    <submittedName>
        <fullName evidence="5">Zn 2cys6 transcription factor</fullName>
    </submittedName>
</protein>
<dbReference type="OrthoDB" id="3014581at2759"/>
<evidence type="ECO:0000256" key="3">
    <source>
        <dbReference type="SAM" id="Coils"/>
    </source>
</evidence>
<sequence>MPRLGRTKGHYSCDFCRVRKLRCSRPLPCINCVSRGKTCVLGADTAGVEAPSSGHERQNSVGLGPGAAVSIHYQPPQAPHSDLLGEVQRLKQLAEDLERRIASDETRAASHGTAHGIAHGTARVANTAVPYSPASTQAASVVTPAPTPPDHLGHICTVVTHLDRVSMGKGLYMAPQARNNNADLLFKVERILAIPSAPEYTYSVVEDRLRAPTRCIYLPEYSEAMVLADTFLNSVSYLHHIVHHPSLPGQIRSIYDQIEQGGSIALGEVLLLLSIVATGTYLYSPPNDRRDGIFLSRAEGTRQTPLWISASLHVLDAVLRGPAPPSLVAVQGIITLSFLISNAEGVAFRYRQLINNGLMVGRELGLHCIDLEASTLTSTWTTIEREIGRRVWWFMTSTDWLLAERYGGGGVGVYQVHPHLMRVNEPRNINDTELTVDGGEPANRPLNEATDMSYFLQRIRLAKIARGIVDRMPMISRPYASVGMPGFSPHLDTTSDAELDAILREMPPFFRLDSYDEEDIDVPHDRFIPAYMIHSHIHTQRCKLHLSYLASWRHETCCPNGPTAANIPHACAPLPSSSAASAMPSASDTSRRICIEAARQIIRAGTKLKRRSGSHPIVKSRLSCILYGIFLASIVLMIDLCVVNPQGGDSEMQEDSLKQHGEAVEALRIVANASSQSPAAAELYSTLMQFVAKHRPQLLSDGVLRLPATPATPEKMPGVSNATVVEPFVAPPINFVAEDLSLDNPLAFNFEGLDSINGFQWDDFLSTVDSSMFPE</sequence>
<dbReference type="CDD" id="cd12148">
    <property type="entry name" value="fungal_TF_MHR"/>
    <property type="match status" value="1"/>
</dbReference>
<organism evidence="5 6">
    <name type="scientific">Ophiostoma piceae (strain UAMH 11346)</name>
    <name type="common">Sap stain fungus</name>
    <dbReference type="NCBI Taxonomy" id="1262450"/>
    <lineage>
        <taxon>Eukaryota</taxon>
        <taxon>Fungi</taxon>
        <taxon>Dikarya</taxon>
        <taxon>Ascomycota</taxon>
        <taxon>Pezizomycotina</taxon>
        <taxon>Sordariomycetes</taxon>
        <taxon>Sordariomycetidae</taxon>
        <taxon>Ophiostomatales</taxon>
        <taxon>Ophiostomataceae</taxon>
        <taxon>Ophiostoma</taxon>
    </lineage>
</organism>
<dbReference type="Gene3D" id="4.10.240.10">
    <property type="entry name" value="Zn(2)-C6 fungal-type DNA-binding domain"/>
    <property type="match status" value="1"/>
</dbReference>
<dbReference type="GO" id="GO:0008270">
    <property type="term" value="F:zinc ion binding"/>
    <property type="evidence" value="ECO:0007669"/>
    <property type="project" value="InterPro"/>
</dbReference>
<dbReference type="GO" id="GO:0000981">
    <property type="term" value="F:DNA-binding transcription factor activity, RNA polymerase II-specific"/>
    <property type="evidence" value="ECO:0007669"/>
    <property type="project" value="InterPro"/>
</dbReference>
<dbReference type="Proteomes" id="UP000016923">
    <property type="component" value="Unassembled WGS sequence"/>
</dbReference>
<dbReference type="InterPro" id="IPR036864">
    <property type="entry name" value="Zn2-C6_fun-type_DNA-bd_sf"/>
</dbReference>
<dbReference type="PANTHER" id="PTHR31001">
    <property type="entry name" value="UNCHARACTERIZED TRANSCRIPTIONAL REGULATORY PROTEIN"/>
    <property type="match status" value="1"/>
</dbReference>
<accession>S3CD28</accession>
<dbReference type="PROSITE" id="PS00463">
    <property type="entry name" value="ZN2_CY6_FUNGAL_1"/>
    <property type="match status" value="1"/>
</dbReference>
<keyword evidence="2" id="KW-0539">Nucleus</keyword>
<dbReference type="OMA" id="WAAANLH"/>